<keyword evidence="4" id="KW-0067">ATP-binding</keyword>
<evidence type="ECO:0000313" key="6">
    <source>
        <dbReference type="Ensembl" id="ENSAPEP00000004706.1"/>
    </source>
</evidence>
<sequence length="177" mass="19680">MAPEVARGDQLSAKADVWSSCCMLLHMLNGCQPWIRYYSHPLCLQPPPLWEVPSNCNNFTAKVFKAGLQKDPERRASAKELQRKTTKALRADVNVCVHIKLLYTKPILRFVSVLKDSDRSSDDLSSGIFSSCNSQTDGHMEWSASANQPSSYCSEGKMSGVLTLVSSYGSKLTRFKV</sequence>
<dbReference type="GO" id="GO:0004672">
    <property type="term" value="F:protein kinase activity"/>
    <property type="evidence" value="ECO:0007669"/>
    <property type="project" value="InterPro"/>
</dbReference>
<dbReference type="STRING" id="161767.ENSAPEP00000004706"/>
<evidence type="ECO:0000256" key="1">
    <source>
        <dbReference type="ARBA" id="ARBA00022679"/>
    </source>
</evidence>
<reference evidence="6" key="3">
    <citation type="submission" date="2025-09" db="UniProtKB">
        <authorList>
            <consortium name="Ensembl"/>
        </authorList>
    </citation>
    <scope>IDENTIFICATION</scope>
</reference>
<proteinExistence type="predicted"/>
<dbReference type="InterPro" id="IPR050538">
    <property type="entry name" value="MAP_kinase_kinase_kinase"/>
</dbReference>
<evidence type="ECO:0000256" key="3">
    <source>
        <dbReference type="ARBA" id="ARBA00022777"/>
    </source>
</evidence>
<dbReference type="SUPFAM" id="SSF56112">
    <property type="entry name" value="Protein kinase-like (PK-like)"/>
    <property type="match status" value="1"/>
</dbReference>
<accession>A0A3P8RX78</accession>
<dbReference type="Gene3D" id="1.10.510.10">
    <property type="entry name" value="Transferase(Phosphotransferase) domain 1"/>
    <property type="match status" value="1"/>
</dbReference>
<dbReference type="GeneTree" id="ENSGT00940000156497"/>
<dbReference type="PANTHER" id="PTHR48016:SF9">
    <property type="entry name" value="MITOGEN-ACTIVATED PROTEIN KINASE KINASE KINASE 14"/>
    <property type="match status" value="1"/>
</dbReference>
<evidence type="ECO:0000313" key="7">
    <source>
        <dbReference type="Proteomes" id="UP000265080"/>
    </source>
</evidence>
<dbReference type="AlphaFoldDB" id="A0A3P8RX78"/>
<keyword evidence="7" id="KW-1185">Reference proteome</keyword>
<dbReference type="PANTHER" id="PTHR48016">
    <property type="entry name" value="MAP KINASE KINASE KINASE SSK2-RELATED-RELATED"/>
    <property type="match status" value="1"/>
</dbReference>
<keyword evidence="3" id="KW-0418">Kinase</keyword>
<protein>
    <recommendedName>
        <fullName evidence="5">Protein kinase domain-containing protein</fullName>
    </recommendedName>
</protein>
<organism evidence="6 7">
    <name type="scientific">Amphiprion percula</name>
    <name type="common">Orange clownfish</name>
    <name type="synonym">Lutjanus percula</name>
    <dbReference type="NCBI Taxonomy" id="161767"/>
    <lineage>
        <taxon>Eukaryota</taxon>
        <taxon>Metazoa</taxon>
        <taxon>Chordata</taxon>
        <taxon>Craniata</taxon>
        <taxon>Vertebrata</taxon>
        <taxon>Euteleostomi</taxon>
        <taxon>Actinopterygii</taxon>
        <taxon>Neopterygii</taxon>
        <taxon>Teleostei</taxon>
        <taxon>Neoteleostei</taxon>
        <taxon>Acanthomorphata</taxon>
        <taxon>Ovalentaria</taxon>
        <taxon>Pomacentridae</taxon>
        <taxon>Amphiprion</taxon>
    </lineage>
</organism>
<dbReference type="PROSITE" id="PS50011">
    <property type="entry name" value="PROTEIN_KINASE_DOM"/>
    <property type="match status" value="1"/>
</dbReference>
<name>A0A3P8RX78_AMPPE</name>
<dbReference type="InterPro" id="IPR000719">
    <property type="entry name" value="Prot_kinase_dom"/>
</dbReference>
<dbReference type="InterPro" id="IPR011009">
    <property type="entry name" value="Kinase-like_dom_sf"/>
</dbReference>
<reference evidence="6" key="2">
    <citation type="submission" date="2025-08" db="UniProtKB">
        <authorList>
            <consortium name="Ensembl"/>
        </authorList>
    </citation>
    <scope>IDENTIFICATION</scope>
</reference>
<feature type="domain" description="Protein kinase" evidence="5">
    <location>
        <begin position="1"/>
        <end position="101"/>
    </location>
</feature>
<reference evidence="6 7" key="1">
    <citation type="submission" date="2018-03" db="EMBL/GenBank/DDBJ databases">
        <title>Finding Nemo's genes: A chromosome-scale reference assembly of the genome of the orange clownfish Amphiprion percula.</title>
        <authorList>
            <person name="Lehmann R."/>
        </authorList>
    </citation>
    <scope>NUCLEOTIDE SEQUENCE</scope>
</reference>
<dbReference type="GO" id="GO:0007249">
    <property type="term" value="P:canonical NF-kappaB signal transduction"/>
    <property type="evidence" value="ECO:0007669"/>
    <property type="project" value="TreeGrafter"/>
</dbReference>
<keyword evidence="1" id="KW-0808">Transferase</keyword>
<dbReference type="GO" id="GO:0005524">
    <property type="term" value="F:ATP binding"/>
    <property type="evidence" value="ECO:0007669"/>
    <property type="project" value="UniProtKB-KW"/>
</dbReference>
<dbReference type="Ensembl" id="ENSAPET00000004832.1">
    <property type="protein sequence ID" value="ENSAPEP00000004706.1"/>
    <property type="gene ID" value="ENSAPEG00000003398.1"/>
</dbReference>
<dbReference type="Pfam" id="PF00069">
    <property type="entry name" value="Pkinase"/>
    <property type="match status" value="1"/>
</dbReference>
<evidence type="ECO:0000256" key="4">
    <source>
        <dbReference type="ARBA" id="ARBA00022840"/>
    </source>
</evidence>
<keyword evidence="2" id="KW-0547">Nucleotide-binding</keyword>
<evidence type="ECO:0000256" key="2">
    <source>
        <dbReference type="ARBA" id="ARBA00022741"/>
    </source>
</evidence>
<dbReference type="Proteomes" id="UP000265080">
    <property type="component" value="Chromosome 19"/>
</dbReference>
<evidence type="ECO:0000259" key="5">
    <source>
        <dbReference type="PROSITE" id="PS50011"/>
    </source>
</evidence>